<dbReference type="Pfam" id="PF19842">
    <property type="entry name" value="YqeC"/>
    <property type="match status" value="1"/>
</dbReference>
<dbReference type="EMBL" id="CP029487">
    <property type="protein sequence ID" value="QCT70619.1"/>
    <property type="molecule type" value="Genomic_DNA"/>
</dbReference>
<organism evidence="1 2">
    <name type="scientific">Eubacterium maltosivorans</name>
    <dbReference type="NCBI Taxonomy" id="2041044"/>
    <lineage>
        <taxon>Bacteria</taxon>
        <taxon>Bacillati</taxon>
        <taxon>Bacillota</taxon>
        <taxon>Clostridia</taxon>
        <taxon>Eubacteriales</taxon>
        <taxon>Eubacteriaceae</taxon>
        <taxon>Eubacterium</taxon>
    </lineage>
</organism>
<evidence type="ECO:0000313" key="2">
    <source>
        <dbReference type="Proteomes" id="UP000218387"/>
    </source>
</evidence>
<accession>A0A2A5TG59</accession>
<protein>
    <submittedName>
        <fullName evidence="1">Putative selenium-dependent hydroxylase accessory protein YqeC</fullName>
    </submittedName>
</protein>
<sequence length="247" mass="28222">MNKKLCVQNENMKLSVLFGIEQPDFVTITGGGGKTALLTCLGSELKNKGKTLLTTTTKMRYPDDFEGEVIVTESYRELLSRLVKQHCNLYYFAERCIEDHKVKGAPPELLDSLFKVLADWVILNEGDGAGGKPYKIYREWEPVIPQNTTKLIHVIGCELLNEPITDMNLHRCPQELKGKRFDLDLFRESMEWFVSDKLKSFEVPKFLLVNKADNGNKMKAEILCEAAKPYFDGCIAASLRERNWYLC</sequence>
<dbReference type="InterPro" id="IPR017587">
    <property type="entry name" value="YqeC"/>
</dbReference>
<gene>
    <name evidence="1" type="primary">yqeC</name>
    <name evidence="1" type="ORF">CPZ25_004530</name>
</gene>
<dbReference type="RefSeq" id="WP_096919711.1">
    <property type="nucleotide sequence ID" value="NZ_CP029487.1"/>
</dbReference>
<evidence type="ECO:0000313" key="1">
    <source>
        <dbReference type="EMBL" id="QCT70619.1"/>
    </source>
</evidence>
<keyword evidence="2" id="KW-1185">Reference proteome</keyword>
<dbReference type="Proteomes" id="UP000218387">
    <property type="component" value="Chromosome"/>
</dbReference>
<name>A0A2A5TG59_EUBML</name>
<dbReference type="NCBIfam" id="TIGR03172">
    <property type="entry name" value="selenium cofactor biosynthesis protein YqeC"/>
    <property type="match status" value="1"/>
</dbReference>
<reference evidence="1 2" key="1">
    <citation type="submission" date="2018-05" db="EMBL/GenBank/DDBJ databases">
        <title>Genome comparison of Eubacterium sp.</title>
        <authorList>
            <person name="Feng Y."/>
            <person name="Sanchez-Andrea I."/>
            <person name="Stams A.J.M."/>
            <person name="De Vos W.M."/>
        </authorList>
    </citation>
    <scope>NUCLEOTIDE SEQUENCE [LARGE SCALE GENOMIC DNA]</scope>
    <source>
        <strain evidence="1 2">YI</strain>
    </source>
</reference>
<dbReference type="AlphaFoldDB" id="A0A2A5TG59"/>
<proteinExistence type="predicted"/>
<dbReference type="KEGG" id="emt:CPZ25_004530"/>